<accession>A0A183GTY7</accession>
<reference evidence="3" key="2">
    <citation type="submission" date="2019-09" db="UniProtKB">
        <authorList>
            <consortium name="WormBaseParasite"/>
        </authorList>
    </citation>
    <scope>IDENTIFICATION</scope>
</reference>
<dbReference type="WBParaSite" id="HPBE_0002615701-mRNA-1">
    <property type="protein sequence ID" value="HPBE_0002615701-mRNA-1"/>
    <property type="gene ID" value="HPBE_0002615701"/>
</dbReference>
<keyword evidence="2" id="KW-1185">Reference proteome</keyword>
<gene>
    <name evidence="1" type="ORF">HPBE_LOCUS26156</name>
</gene>
<protein>
    <submittedName>
        <fullName evidence="3">Pentatricopeptide repeat-containing protein</fullName>
    </submittedName>
</protein>
<evidence type="ECO:0000313" key="2">
    <source>
        <dbReference type="Proteomes" id="UP000050761"/>
    </source>
</evidence>
<dbReference type="Proteomes" id="UP000050761">
    <property type="component" value="Unassembled WGS sequence"/>
</dbReference>
<proteinExistence type="predicted"/>
<dbReference type="AlphaFoldDB" id="A0A183GTY7"/>
<reference evidence="1 2" key="1">
    <citation type="submission" date="2018-11" db="EMBL/GenBank/DDBJ databases">
        <authorList>
            <consortium name="Pathogen Informatics"/>
        </authorList>
    </citation>
    <scope>NUCLEOTIDE SEQUENCE [LARGE SCALE GENOMIC DNA]</scope>
</reference>
<dbReference type="EMBL" id="UZAH01039301">
    <property type="protein sequence ID" value="VDP55985.1"/>
    <property type="molecule type" value="Genomic_DNA"/>
</dbReference>
<evidence type="ECO:0000313" key="1">
    <source>
        <dbReference type="EMBL" id="VDP55985.1"/>
    </source>
</evidence>
<accession>A0A3P8FM92</accession>
<name>A0A183GTY7_HELPZ</name>
<sequence>MVNSIREERDPACCQHDLANMEVSISQLSKKGVSASFTDIVSKLILVGLEMPKKELMPIPIIIPQYQSVSVAINKTATMRDRTPPFHHCSQRSSIGARLAYRTRAIGNIESLTFLAESLVRNDQSWLDVAPLLRLLLINQSMLDH</sequence>
<organism evidence="2 3">
    <name type="scientific">Heligmosomoides polygyrus</name>
    <name type="common">Parasitic roundworm</name>
    <dbReference type="NCBI Taxonomy" id="6339"/>
    <lineage>
        <taxon>Eukaryota</taxon>
        <taxon>Metazoa</taxon>
        <taxon>Ecdysozoa</taxon>
        <taxon>Nematoda</taxon>
        <taxon>Chromadorea</taxon>
        <taxon>Rhabditida</taxon>
        <taxon>Rhabditina</taxon>
        <taxon>Rhabditomorpha</taxon>
        <taxon>Strongyloidea</taxon>
        <taxon>Heligmosomidae</taxon>
        <taxon>Heligmosomoides</taxon>
    </lineage>
</organism>
<evidence type="ECO:0000313" key="3">
    <source>
        <dbReference type="WBParaSite" id="HPBE_0002615701-mRNA-1"/>
    </source>
</evidence>